<gene>
    <name evidence="1" type="ORF">DERYTH_LOCUS3093</name>
</gene>
<accession>A0A9N9F289</accession>
<proteinExistence type="predicted"/>
<evidence type="ECO:0000313" key="1">
    <source>
        <dbReference type="EMBL" id="CAG8504964.1"/>
    </source>
</evidence>
<name>A0A9N9F289_9GLOM</name>
<comment type="caution">
    <text evidence="1">The sequence shown here is derived from an EMBL/GenBank/DDBJ whole genome shotgun (WGS) entry which is preliminary data.</text>
</comment>
<dbReference type="EMBL" id="CAJVPY010001051">
    <property type="protein sequence ID" value="CAG8504964.1"/>
    <property type="molecule type" value="Genomic_DNA"/>
</dbReference>
<evidence type="ECO:0000313" key="2">
    <source>
        <dbReference type="Proteomes" id="UP000789405"/>
    </source>
</evidence>
<protein>
    <submittedName>
        <fullName evidence="1">20379_t:CDS:1</fullName>
    </submittedName>
</protein>
<dbReference type="AlphaFoldDB" id="A0A9N9F289"/>
<reference evidence="1" key="1">
    <citation type="submission" date="2021-06" db="EMBL/GenBank/DDBJ databases">
        <authorList>
            <person name="Kallberg Y."/>
            <person name="Tangrot J."/>
            <person name="Rosling A."/>
        </authorList>
    </citation>
    <scope>NUCLEOTIDE SEQUENCE</scope>
    <source>
        <strain evidence="1">MA453B</strain>
    </source>
</reference>
<sequence>MERLGIRRQTYDVIQKVNAMTDGKGVSPKEAGVNMIEVFSFEHDKVDQNFLVENTSQYYDSKEF</sequence>
<keyword evidence="2" id="KW-1185">Reference proteome</keyword>
<dbReference type="Proteomes" id="UP000789405">
    <property type="component" value="Unassembled WGS sequence"/>
</dbReference>
<dbReference type="OrthoDB" id="2409255at2759"/>
<organism evidence="1 2">
    <name type="scientific">Dentiscutata erythropus</name>
    <dbReference type="NCBI Taxonomy" id="1348616"/>
    <lineage>
        <taxon>Eukaryota</taxon>
        <taxon>Fungi</taxon>
        <taxon>Fungi incertae sedis</taxon>
        <taxon>Mucoromycota</taxon>
        <taxon>Glomeromycotina</taxon>
        <taxon>Glomeromycetes</taxon>
        <taxon>Diversisporales</taxon>
        <taxon>Gigasporaceae</taxon>
        <taxon>Dentiscutata</taxon>
    </lineage>
</organism>